<dbReference type="EMBL" id="AXCZ01000263">
    <property type="protein sequence ID" value="KGM08701.1"/>
    <property type="molecule type" value="Genomic_DNA"/>
</dbReference>
<protein>
    <submittedName>
        <fullName evidence="4">Transcriptional regulator</fullName>
    </submittedName>
</protein>
<comment type="caution">
    <text evidence="4">The sequence shown here is derived from an EMBL/GenBank/DDBJ whole genome shotgun (WGS) entry which is preliminary data.</text>
</comment>
<dbReference type="Proteomes" id="UP000054314">
    <property type="component" value="Unassembled WGS sequence"/>
</dbReference>
<organism evidence="4 5">
    <name type="scientific">Cellulomonas bogoriensis 69B4 = DSM 16987</name>
    <dbReference type="NCBI Taxonomy" id="1386082"/>
    <lineage>
        <taxon>Bacteria</taxon>
        <taxon>Bacillati</taxon>
        <taxon>Actinomycetota</taxon>
        <taxon>Actinomycetes</taxon>
        <taxon>Micrococcales</taxon>
        <taxon>Cellulomonadaceae</taxon>
        <taxon>Cellulomonas</taxon>
    </lineage>
</organism>
<evidence type="ECO:0000313" key="4">
    <source>
        <dbReference type="EMBL" id="KGM08701.1"/>
    </source>
</evidence>
<evidence type="ECO:0000313" key="5">
    <source>
        <dbReference type="Proteomes" id="UP000054314"/>
    </source>
</evidence>
<evidence type="ECO:0000256" key="1">
    <source>
        <dbReference type="ARBA" id="ARBA00023125"/>
    </source>
</evidence>
<gene>
    <name evidence="4" type="ORF">N869_08595</name>
</gene>
<sequence>MTEHTMTRRRAATRARILDAAAAVFAEKGLHGATIDDLVTAAGYTRGAFYSNFDTKEDVFDALFEQQSAYMVDLVREAVEGTPAEEFDLALITTVLERLRPAALTWYLIHTEFVLHAMRNEDAGRRLYEHSARFEREFADVLLLALERLGRRPRLAPAQLADVLSSLYLKALAQEASPGAPPREDFDTILPTVLLGLSEELGPED</sequence>
<dbReference type="AlphaFoldDB" id="A0A0A0BL62"/>
<proteinExistence type="predicted"/>
<dbReference type="PROSITE" id="PS50977">
    <property type="entry name" value="HTH_TETR_2"/>
    <property type="match status" value="1"/>
</dbReference>
<evidence type="ECO:0000256" key="2">
    <source>
        <dbReference type="PROSITE-ProRule" id="PRU00335"/>
    </source>
</evidence>
<dbReference type="InterPro" id="IPR001647">
    <property type="entry name" value="HTH_TetR"/>
</dbReference>
<dbReference type="GO" id="GO:0003700">
    <property type="term" value="F:DNA-binding transcription factor activity"/>
    <property type="evidence" value="ECO:0007669"/>
    <property type="project" value="TreeGrafter"/>
</dbReference>
<dbReference type="PRINTS" id="PR00455">
    <property type="entry name" value="HTHTETR"/>
</dbReference>
<dbReference type="RefSeq" id="WP_052105613.1">
    <property type="nucleotide sequence ID" value="NZ_AXCZ01000263.1"/>
</dbReference>
<dbReference type="Pfam" id="PF00440">
    <property type="entry name" value="TetR_N"/>
    <property type="match status" value="1"/>
</dbReference>
<feature type="domain" description="HTH tetR-type" evidence="3">
    <location>
        <begin position="11"/>
        <end position="71"/>
    </location>
</feature>
<dbReference type="InterPro" id="IPR009057">
    <property type="entry name" value="Homeodomain-like_sf"/>
</dbReference>
<keyword evidence="1 2" id="KW-0238">DNA-binding</keyword>
<dbReference type="SUPFAM" id="SSF46689">
    <property type="entry name" value="Homeodomain-like"/>
    <property type="match status" value="1"/>
</dbReference>
<reference evidence="4 5" key="1">
    <citation type="submission" date="2013-08" db="EMBL/GenBank/DDBJ databases">
        <title>Genome sequencing of Cellulomonas bogoriensis 69B4.</title>
        <authorList>
            <person name="Chen F."/>
            <person name="Li Y."/>
            <person name="Wang G."/>
        </authorList>
    </citation>
    <scope>NUCLEOTIDE SEQUENCE [LARGE SCALE GENOMIC DNA]</scope>
    <source>
        <strain evidence="4 5">69B4</strain>
    </source>
</reference>
<dbReference type="PANTHER" id="PTHR30055:SF241">
    <property type="entry name" value="TRANSCRIPTIONAL REGULATORY PROTEIN"/>
    <property type="match status" value="1"/>
</dbReference>
<dbReference type="PANTHER" id="PTHR30055">
    <property type="entry name" value="HTH-TYPE TRANSCRIPTIONAL REGULATOR RUTR"/>
    <property type="match status" value="1"/>
</dbReference>
<accession>A0A0A0BL62</accession>
<dbReference type="InterPro" id="IPR050109">
    <property type="entry name" value="HTH-type_TetR-like_transc_reg"/>
</dbReference>
<dbReference type="Gene3D" id="1.10.357.10">
    <property type="entry name" value="Tetracycline Repressor, domain 2"/>
    <property type="match status" value="1"/>
</dbReference>
<dbReference type="GO" id="GO:0000976">
    <property type="term" value="F:transcription cis-regulatory region binding"/>
    <property type="evidence" value="ECO:0007669"/>
    <property type="project" value="TreeGrafter"/>
</dbReference>
<evidence type="ECO:0000259" key="3">
    <source>
        <dbReference type="PROSITE" id="PS50977"/>
    </source>
</evidence>
<name>A0A0A0BL62_9CELL</name>
<feature type="DNA-binding region" description="H-T-H motif" evidence="2">
    <location>
        <begin position="34"/>
        <end position="53"/>
    </location>
</feature>
<keyword evidence="5" id="KW-1185">Reference proteome</keyword>